<feature type="binding site" evidence="10">
    <location>
        <position position="121"/>
    </location>
    <ligand>
        <name>K(+)</name>
        <dbReference type="ChEBI" id="CHEBI:29103"/>
    </ligand>
</feature>
<evidence type="ECO:0000256" key="1">
    <source>
        <dbReference type="ARBA" id="ARBA00000013"/>
    </source>
</evidence>
<organism evidence="12 13">
    <name type="scientific">Philodulcilactobacillus myokoensis</name>
    <dbReference type="NCBI Taxonomy" id="2929573"/>
    <lineage>
        <taxon>Bacteria</taxon>
        <taxon>Bacillati</taxon>
        <taxon>Bacillota</taxon>
        <taxon>Bacilli</taxon>
        <taxon>Lactobacillales</taxon>
        <taxon>Lactobacillaceae</taxon>
        <taxon>Philodulcilactobacillus</taxon>
    </lineage>
</organism>
<dbReference type="NCBIfam" id="TIGR00197">
    <property type="entry name" value="yjeF_nterm"/>
    <property type="match status" value="1"/>
</dbReference>
<dbReference type="HAMAP" id="MF_01966">
    <property type="entry name" value="NADHX_epimerase"/>
    <property type="match status" value="1"/>
</dbReference>
<evidence type="ECO:0000256" key="3">
    <source>
        <dbReference type="ARBA" id="ARBA00012228"/>
    </source>
</evidence>
<evidence type="ECO:0000256" key="2">
    <source>
        <dbReference type="ARBA" id="ARBA00000909"/>
    </source>
</evidence>
<reference evidence="12" key="2">
    <citation type="journal article" date="2023" name="PLoS ONE">
        <title>Philodulcilactobacillus myokoensis gen. nov., sp. nov., a fructophilic, acidophilic, and agar-phobic lactic acid bacterium isolated from fermented vegetable extracts.</title>
        <authorList>
            <person name="Kouya T."/>
            <person name="Ishiyama Y."/>
            <person name="Ohashi S."/>
            <person name="Kumakubo R."/>
            <person name="Yamazaki T."/>
            <person name="Otaki T."/>
        </authorList>
    </citation>
    <scope>NUCLEOTIDE SEQUENCE</scope>
    <source>
        <strain evidence="12">WR16-4</strain>
    </source>
</reference>
<comment type="catalytic activity">
    <reaction evidence="2 10">
        <text>(6R)-NADPHX = (6S)-NADPHX</text>
        <dbReference type="Rhea" id="RHEA:32227"/>
        <dbReference type="ChEBI" id="CHEBI:64076"/>
        <dbReference type="ChEBI" id="CHEBI:64077"/>
        <dbReference type="EC" id="5.1.99.6"/>
    </reaction>
</comment>
<comment type="cofactor">
    <cofactor evidence="10">
        <name>K(+)</name>
        <dbReference type="ChEBI" id="CHEBI:29103"/>
    </cofactor>
    <text evidence="10">Binds 1 potassium ion per subunit.</text>
</comment>
<dbReference type="GO" id="GO:0046872">
    <property type="term" value="F:metal ion binding"/>
    <property type="evidence" value="ECO:0007669"/>
    <property type="project" value="UniProtKB-KW"/>
</dbReference>
<keyword evidence="6 10" id="KW-0521">NADP</keyword>
<feature type="domain" description="YjeF N-terminal" evidence="11">
    <location>
        <begin position="9"/>
        <end position="211"/>
    </location>
</feature>
<evidence type="ECO:0000256" key="4">
    <source>
        <dbReference type="ARBA" id="ARBA00022723"/>
    </source>
</evidence>
<dbReference type="PANTHER" id="PTHR13232:SF10">
    <property type="entry name" value="NAD(P)H-HYDRATE EPIMERASE"/>
    <property type="match status" value="1"/>
</dbReference>
<feature type="binding site" evidence="10">
    <location>
        <position position="58"/>
    </location>
    <ligand>
        <name>K(+)</name>
        <dbReference type="ChEBI" id="CHEBI:29103"/>
    </ligand>
</feature>
<feature type="binding site" evidence="10">
    <location>
        <position position="157"/>
    </location>
    <ligand>
        <name>K(+)</name>
        <dbReference type="ChEBI" id="CHEBI:29103"/>
    </ligand>
</feature>
<evidence type="ECO:0000256" key="7">
    <source>
        <dbReference type="ARBA" id="ARBA00022958"/>
    </source>
</evidence>
<evidence type="ECO:0000313" key="13">
    <source>
        <dbReference type="Proteomes" id="UP001144204"/>
    </source>
</evidence>
<keyword evidence="7 10" id="KW-0630">Potassium</keyword>
<dbReference type="AlphaFoldDB" id="A0A9W6B0E8"/>
<evidence type="ECO:0000256" key="5">
    <source>
        <dbReference type="ARBA" id="ARBA00022741"/>
    </source>
</evidence>
<evidence type="ECO:0000256" key="9">
    <source>
        <dbReference type="ARBA" id="ARBA00023235"/>
    </source>
</evidence>
<gene>
    <name evidence="10" type="primary">nnrE</name>
    <name evidence="12" type="ORF">WR164_01470</name>
</gene>
<feature type="binding site" evidence="10">
    <location>
        <position position="154"/>
    </location>
    <ligand>
        <name>(6S)-NADPHX</name>
        <dbReference type="ChEBI" id="CHEBI:64076"/>
    </ligand>
</feature>
<evidence type="ECO:0000256" key="6">
    <source>
        <dbReference type="ARBA" id="ARBA00022857"/>
    </source>
</evidence>
<dbReference type="EMBL" id="BRPL01000002">
    <property type="protein sequence ID" value="GLB46168.1"/>
    <property type="molecule type" value="Genomic_DNA"/>
</dbReference>
<dbReference type="EC" id="5.1.99.6" evidence="3 10"/>
<comment type="similarity">
    <text evidence="10">Belongs to the NnrE/AIBP family.</text>
</comment>
<keyword evidence="5 10" id="KW-0547">Nucleotide-binding</keyword>
<name>A0A9W6B0E8_9LACO</name>
<keyword evidence="4 10" id="KW-0479">Metal-binding</keyword>
<feature type="binding site" evidence="10">
    <location>
        <begin position="125"/>
        <end position="131"/>
    </location>
    <ligand>
        <name>(6S)-NADPHX</name>
        <dbReference type="ChEBI" id="CHEBI:64076"/>
    </ligand>
</feature>
<feature type="binding site" evidence="10">
    <location>
        <begin position="57"/>
        <end position="61"/>
    </location>
    <ligand>
        <name>(6S)-NADPHX</name>
        <dbReference type="ChEBI" id="CHEBI:64076"/>
    </ligand>
</feature>
<evidence type="ECO:0000259" key="11">
    <source>
        <dbReference type="PROSITE" id="PS51385"/>
    </source>
</evidence>
<reference evidence="12" key="1">
    <citation type="submission" date="2022-07" db="EMBL/GenBank/DDBJ databases">
        <authorList>
            <person name="Kouya T."/>
            <person name="Ishiyama Y."/>
        </authorList>
    </citation>
    <scope>NUCLEOTIDE SEQUENCE</scope>
    <source>
        <strain evidence="12">WR16-4</strain>
    </source>
</reference>
<dbReference type="RefSeq" id="WP_309297709.1">
    <property type="nucleotide sequence ID" value="NZ_BRPL01000002.1"/>
</dbReference>
<dbReference type="GO" id="GO:0000166">
    <property type="term" value="F:nucleotide binding"/>
    <property type="evidence" value="ECO:0007669"/>
    <property type="project" value="UniProtKB-KW"/>
</dbReference>
<protein>
    <recommendedName>
        <fullName evidence="3 10">NAD(P)H-hydrate epimerase</fullName>
        <ecNumber evidence="3 10">5.1.99.6</ecNumber>
    </recommendedName>
    <alternativeName>
        <fullName evidence="10">NAD(P)HX epimerase</fullName>
    </alternativeName>
</protein>
<comment type="catalytic activity">
    <reaction evidence="1 10">
        <text>(6R)-NADHX = (6S)-NADHX</text>
        <dbReference type="Rhea" id="RHEA:32215"/>
        <dbReference type="ChEBI" id="CHEBI:64074"/>
        <dbReference type="ChEBI" id="CHEBI:64075"/>
        <dbReference type="EC" id="5.1.99.6"/>
    </reaction>
</comment>
<dbReference type="GO" id="GO:0052856">
    <property type="term" value="F:NAD(P)HX epimerase activity"/>
    <property type="evidence" value="ECO:0007669"/>
    <property type="project" value="UniProtKB-UniRule"/>
</dbReference>
<keyword evidence="9 10" id="KW-0413">Isomerase</keyword>
<sequence length="213" mass="23069">MKTISVDDARAFDQYTIKEVGIPSLVLMERAALKSTENILSLKWDLQHVLIVAGSGNNGGDGLAVARLLKNKGVDAEVLLVGNPKHASIERTQQLNFAKHYGVKILDPNRIYWSKYTVIVDAIFGTGLSRDVAGNYPPIIKSINDAPAKKFSIDVPSGLNADTGKVMGTSVQADGTSTFAYAKKGMVTDNGKDYCGKLFVDDIGIYDPKTFEK</sequence>
<feature type="binding site" evidence="10">
    <location>
        <position position="136"/>
    </location>
    <ligand>
        <name>(6S)-NADPHX</name>
        <dbReference type="ChEBI" id="CHEBI:64076"/>
    </ligand>
</feature>
<comment type="function">
    <text evidence="10">Catalyzes the epimerization of the S- and R-forms of NAD(P)HX, a damaged form of NAD(P)H that is a result of enzymatic or heat-dependent hydration. This is a prerequisite for the S-specific NAD(P)H-hydrate dehydratase to allow the repair of both epimers of NAD(P)HX.</text>
</comment>
<accession>A0A9W6B0E8</accession>
<dbReference type="InterPro" id="IPR036652">
    <property type="entry name" value="YjeF_N_dom_sf"/>
</dbReference>
<dbReference type="SUPFAM" id="SSF64153">
    <property type="entry name" value="YjeF N-terminal domain-like"/>
    <property type="match status" value="1"/>
</dbReference>
<dbReference type="Pfam" id="PF03853">
    <property type="entry name" value="YjeF_N"/>
    <property type="match status" value="1"/>
</dbReference>
<dbReference type="PROSITE" id="PS51385">
    <property type="entry name" value="YJEF_N"/>
    <property type="match status" value="1"/>
</dbReference>
<proteinExistence type="inferred from homology"/>
<evidence type="ECO:0000313" key="12">
    <source>
        <dbReference type="EMBL" id="GLB46168.1"/>
    </source>
</evidence>
<dbReference type="Proteomes" id="UP001144204">
    <property type="component" value="Unassembled WGS sequence"/>
</dbReference>
<dbReference type="Gene3D" id="3.40.50.10260">
    <property type="entry name" value="YjeF N-terminal domain"/>
    <property type="match status" value="1"/>
</dbReference>
<evidence type="ECO:0000256" key="8">
    <source>
        <dbReference type="ARBA" id="ARBA00023027"/>
    </source>
</evidence>
<dbReference type="PANTHER" id="PTHR13232">
    <property type="entry name" value="NAD(P)H-HYDRATE EPIMERASE"/>
    <property type="match status" value="1"/>
</dbReference>
<dbReference type="InterPro" id="IPR032976">
    <property type="entry name" value="YJEFN_prot_NAXE-like"/>
</dbReference>
<dbReference type="InterPro" id="IPR004443">
    <property type="entry name" value="YjeF_N_dom"/>
</dbReference>
<comment type="caution">
    <text evidence="12">The sequence shown here is derived from an EMBL/GenBank/DDBJ whole genome shotgun (WGS) entry which is preliminary data.</text>
</comment>
<keyword evidence="8 10" id="KW-0520">NAD</keyword>
<keyword evidence="13" id="KW-1185">Reference proteome</keyword>
<evidence type="ECO:0000256" key="10">
    <source>
        <dbReference type="HAMAP-Rule" id="MF_01966"/>
    </source>
</evidence>